<accession>A0ABR6XT00</accession>
<dbReference type="RefSeq" id="WP_186891662.1">
    <property type="nucleotide sequence ID" value="NZ_JACOFU010000005.1"/>
</dbReference>
<feature type="region of interest" description="Disordered" evidence="1">
    <location>
        <begin position="868"/>
        <end position="891"/>
    </location>
</feature>
<dbReference type="Pfam" id="PF19268">
    <property type="entry name" value="CIS_TMP"/>
    <property type="match status" value="2"/>
</dbReference>
<gene>
    <name evidence="2" type="ORF">H8K33_14070</name>
</gene>
<feature type="region of interest" description="Disordered" evidence="1">
    <location>
        <begin position="1363"/>
        <end position="1384"/>
    </location>
</feature>
<evidence type="ECO:0000313" key="3">
    <source>
        <dbReference type="Proteomes" id="UP000643610"/>
    </source>
</evidence>
<sequence>MRSANRIHDLVFDLSFTDIQADASAWADWIKATLLPVIDEVIEQQCRELNIQGHQIHRLESIELDLGTVLQAESERELSRRLHEQLSNSLRLQLAKVAGQSQQQEQAENAHTEFLHFLKTGQLKWERLSEAKYAHKRLLQEIVKSKTAPLPLQDITRDSRQLGRLLKQFDASDLFQITRMALKAWSREEQDLMLDWLGLEFLNLQTKHSEQAAIEKLWRFILPSIQNRINAFSEIAQAWMESQGASIATLKPEYQQLIETHTAISAQTRHALMQVIEQLSAKLNSTQILPSIAPTFDIAAPASLIADHAYARSRNDEIQNEEIRNLSQQFRDEIAEARIPFHSNANAEFDATSKTNFEFSAFHQSAFEQGDYAALASEWSALMLFCGPEIRQLQASCWQAWLEKFPVQMKLDLITLLHPDTAWYVNRYISSADPSSAPSSDPSSDSTSAIRLFSLDKATLDVVIVTALSSQTGTLNAAGIQEIIHLLHKAQSTGTAEGLVTAHHNKQINQSNQDHELIDTDALLTQALRSEDDVLLSNAVNLAIDEQFSQFNQLRAQYWRHWWQHLTSTSQEHILSRLHPQLASSIPAMKRLLQKQLSASAKSAQSGLLTTSDAATIEVEKPLFAYLWSFAPGQLSVSHFQQFFVKFGSQNQLHHIDKKNDAALHVTQDSGIIEQLEHLANCGEVQQVDALWRQLSTQHTTQVRALFPKLKRAQQMLIFAKLDQEQALALAQILQAPLAKLLAEYFHNTAAVRIALVASATTTAATTITETDIQIQEHLRQLLQDIILTDTQISPAKFWRMINLAHTLPQQTQADLVLAAHASTANTIIENLPYFKALQQFVSIPHSNVAAAEITTAAAIAPTASTAFSARTETQNQQRPHSHLGARSHPEARPHPLLASFRAWQDGRLRLADLGLQQHELYQYLHWWILHQDQQAASDYSFMLDSLRTASQASAAPEDLLVCALEALRHGESIDVEVLQKQALQLQLERSLAESFTPSEAELRKSLADFYSADQDNVTAVNAAISTSPDKQADRMHSEIEEQEFVTAFYAALNNTQAMQDFRRQVMQSGIWQEQLPSWIPTPQLHTFLIHYLDSIHYASQTEKASFLDKLERHAFQVQGLNEYFADAIYSLFSREHQELGALAQTCIERANVATRNQENTPTAIIKPVVETKLASNLPPDLARKLSAAALHRWIHQSLQQWIQDRIKRGIDNSLTLNTVPADAISRTQHEHLHSQFFAQLENRQAEQMATLLIALQTNLPEDKLQELKHICANQFELQASDWITLASWAQNDKHFTQTMQQWQLALANIDWTAQTELRNTSATSSPSSAKVLFSDSGIDADSEDANDLGLDLSENFVDVDAAPKTPSEAGLRTGNSSKSTAELHNERHTAVTPSLSTYRQQILPAQLAEAMLQANLGGLSSIWPQLVTHHQDILVQAQQRYLARRELRQLCIAKNSIPVLHDLLASLAPELSQLLPEIWQQWERFDTTLKQQNTLAEFQRHSFRIAYNAVFEQSLQQKNPLTQVTVLVQGIYSVHDANTLNDIFSSLCYQLDPHQAPNWHRILTKLLALNQFTAYAKQSIENPASIRKSSVATTSLLMPAQVRSRLFSMLITDSEIAASLVSIQDLPQLKHSNHDHPDASSQTLDWSLLTATEKKALLQTCLQQLTKKQQSGFWDALENQSPLNALALNAATKLETSLATELTTKRTIESINSVQAPRPDSDPNRDIALAEAIKLFEAITSSGTNFVRGDIDLVVPTRQEQALSLAEQETLCTIMLRSQTSFSTAERTFFQHSLHQLLSASNYAFTTIPHVLQEARGIARLCELATTIQLEALFKRLHTTIHAQLPGLLYRLGKALLINPRSSPSSPSKHHLVGLHHACWHAIYAASASIKPPIHVLQFTTYLLEQLLGQALDQLKPKLEHNNRAENVRQCLDKLAHFDQQLSLQLTHKNSPEAMPTVNQQEQVNEKILQRKENQDNAENATSNKYDSHLHNAGLVIVAPYLQRLFALLELTKDGAFIDKQAAERAVHLTQYIVTGEENTPEFSLALNKLLCGIPAVVPIPSGIQMTEHEKDVIQQMLTGIIAHWSAIGKTSIQGLRETFLAREGYLKFADDCWHLKIPQATFDMLLDRLPWSFAMIKFPWMPDPLHVNWR</sequence>
<proteinExistence type="predicted"/>
<protein>
    <recommendedName>
        <fullName evidence="4">DUF349 domain-containing protein</fullName>
    </recommendedName>
</protein>
<dbReference type="Proteomes" id="UP000643610">
    <property type="component" value="Unassembled WGS sequence"/>
</dbReference>
<keyword evidence="3" id="KW-1185">Reference proteome</keyword>
<evidence type="ECO:0008006" key="4">
    <source>
        <dbReference type="Google" id="ProtNLM"/>
    </source>
</evidence>
<name>A0ABR6XT00_9BURK</name>
<comment type="caution">
    <text evidence="2">The sequence shown here is derived from an EMBL/GenBank/DDBJ whole genome shotgun (WGS) entry which is preliminary data.</text>
</comment>
<evidence type="ECO:0000313" key="2">
    <source>
        <dbReference type="EMBL" id="MBC3832631.1"/>
    </source>
</evidence>
<dbReference type="EMBL" id="JACOFU010000005">
    <property type="protein sequence ID" value="MBC3832631.1"/>
    <property type="molecule type" value="Genomic_DNA"/>
</dbReference>
<reference evidence="2 3" key="1">
    <citation type="submission" date="2020-08" db="EMBL/GenBank/DDBJ databases">
        <title>Novel species isolated from subtropical streams in China.</title>
        <authorList>
            <person name="Lu H."/>
        </authorList>
    </citation>
    <scope>NUCLEOTIDE SEQUENCE [LARGE SCALE GENOMIC DNA]</scope>
    <source>
        <strain evidence="2 3">KCTC 52442</strain>
    </source>
</reference>
<dbReference type="InterPro" id="IPR045538">
    <property type="entry name" value="CIS_TMP"/>
</dbReference>
<evidence type="ECO:0000256" key="1">
    <source>
        <dbReference type="SAM" id="MobiDB-lite"/>
    </source>
</evidence>
<organism evidence="2 3">
    <name type="scientific">Undibacterium amnicola</name>
    <dbReference type="NCBI Taxonomy" id="1834038"/>
    <lineage>
        <taxon>Bacteria</taxon>
        <taxon>Pseudomonadati</taxon>
        <taxon>Pseudomonadota</taxon>
        <taxon>Betaproteobacteria</taxon>
        <taxon>Burkholderiales</taxon>
        <taxon>Oxalobacteraceae</taxon>
        <taxon>Undibacterium</taxon>
    </lineage>
</organism>